<reference evidence="14" key="1">
    <citation type="journal article" date="2019" name="Int. J. Syst. Evol. Microbiol.">
        <title>The Global Catalogue of Microorganisms (GCM) 10K type strain sequencing project: providing services to taxonomists for standard genome sequencing and annotation.</title>
        <authorList>
            <consortium name="The Broad Institute Genomics Platform"/>
            <consortium name="The Broad Institute Genome Sequencing Center for Infectious Disease"/>
            <person name="Wu L."/>
            <person name="Ma J."/>
        </authorList>
    </citation>
    <scope>NUCLEOTIDE SEQUENCE [LARGE SCALE GENOMIC DNA]</scope>
    <source>
        <strain evidence="14">CCM 4481</strain>
    </source>
</reference>
<evidence type="ECO:0000256" key="8">
    <source>
        <dbReference type="ARBA" id="ARBA00023027"/>
    </source>
</evidence>
<evidence type="ECO:0000256" key="12">
    <source>
        <dbReference type="RuleBase" id="RU003862"/>
    </source>
</evidence>
<keyword evidence="7 12" id="KW-0560">Oxidoreductase</keyword>
<name>A0ABV9C6P4_9GAMM</name>
<dbReference type="RefSeq" id="WP_266147883.1">
    <property type="nucleotide sequence ID" value="NZ_CP064028.1"/>
</dbReference>
<evidence type="ECO:0000256" key="9">
    <source>
        <dbReference type="ARBA" id="ARBA00023167"/>
    </source>
</evidence>
<evidence type="ECO:0000256" key="11">
    <source>
        <dbReference type="ARBA" id="ARBA00048628"/>
    </source>
</evidence>
<dbReference type="NCBIfam" id="TIGR00676">
    <property type="entry name" value="fadh2"/>
    <property type="match status" value="1"/>
</dbReference>
<dbReference type="InterPro" id="IPR029041">
    <property type="entry name" value="FAD-linked_oxidoreductase-like"/>
</dbReference>
<dbReference type="Proteomes" id="UP001595961">
    <property type="component" value="Unassembled WGS sequence"/>
</dbReference>
<dbReference type="Gene3D" id="3.20.20.220">
    <property type="match status" value="1"/>
</dbReference>
<protein>
    <recommendedName>
        <fullName evidence="12">Methylenetetrahydrofolate reductase</fullName>
        <ecNumber evidence="12">1.5.1.54</ecNumber>
    </recommendedName>
</protein>
<evidence type="ECO:0000256" key="7">
    <source>
        <dbReference type="ARBA" id="ARBA00023002"/>
    </source>
</evidence>
<evidence type="ECO:0000313" key="13">
    <source>
        <dbReference type="EMBL" id="MFC4528753.1"/>
    </source>
</evidence>
<keyword evidence="6 12" id="KW-0274">FAD</keyword>
<gene>
    <name evidence="13" type="primary">metF</name>
    <name evidence="13" type="ORF">ACFO5W_19065</name>
</gene>
<keyword evidence="14" id="KW-1185">Reference proteome</keyword>
<dbReference type="EC" id="1.5.1.54" evidence="12"/>
<keyword evidence="8" id="KW-0520">NAD</keyword>
<dbReference type="SUPFAM" id="SSF51730">
    <property type="entry name" value="FAD-linked oxidoreductase"/>
    <property type="match status" value="1"/>
</dbReference>
<comment type="caution">
    <text evidence="13">The sequence shown here is derived from an EMBL/GenBank/DDBJ whole genome shotgun (WGS) entry which is preliminary data.</text>
</comment>
<dbReference type="EMBL" id="JBHSGA010000020">
    <property type="protein sequence ID" value="MFC4528753.1"/>
    <property type="molecule type" value="Genomic_DNA"/>
</dbReference>
<keyword evidence="9" id="KW-0486">Methionine biosynthesis</keyword>
<dbReference type="PANTHER" id="PTHR45754:SF3">
    <property type="entry name" value="METHYLENETETRAHYDROFOLATE REDUCTASE (NADPH)"/>
    <property type="match status" value="1"/>
</dbReference>
<evidence type="ECO:0000256" key="10">
    <source>
        <dbReference type="ARBA" id="ARBA00034478"/>
    </source>
</evidence>
<dbReference type="InterPro" id="IPR003171">
    <property type="entry name" value="Mehydrof_redctse-like"/>
</dbReference>
<comment type="similarity">
    <text evidence="3 12">Belongs to the methylenetetrahydrofolate reductase family.</text>
</comment>
<evidence type="ECO:0000256" key="3">
    <source>
        <dbReference type="ARBA" id="ARBA00006743"/>
    </source>
</evidence>
<sequence length="275" mass="30208">MPPISFEFFPPKTDEQRAQLDKAAIALKALSPEYVSVTFGAGGSTLNYTGETVNRLHSEHGLNVAPHLSCVGGTRAELAELLDSYRAAGYRRIVALRGDLPSGMASPGDFRYASELVQFIREHSGDHFHIEVAAYPETHPQADDALADLRHFKAKIDAGADGAITQYFFNADAYFRFVDDVRRLGVDVPIVPGIMPISNFTQLKRFSDMCGAEIPRWIAKRMQAHGDDAVSVRELGADVVAQLCRRLLEGGAPGLHFYTLNRAQATRAILDRLHG</sequence>
<dbReference type="InterPro" id="IPR004620">
    <property type="entry name" value="MTHF_reductase_bac"/>
</dbReference>
<comment type="catalytic activity">
    <reaction evidence="11">
        <text>(6S)-5-methyl-5,6,7,8-tetrahydrofolate + NAD(+) = (6R)-5,10-methylene-5,6,7,8-tetrahydrofolate + NADH + H(+)</text>
        <dbReference type="Rhea" id="RHEA:19821"/>
        <dbReference type="ChEBI" id="CHEBI:15378"/>
        <dbReference type="ChEBI" id="CHEBI:15636"/>
        <dbReference type="ChEBI" id="CHEBI:18608"/>
        <dbReference type="ChEBI" id="CHEBI:57540"/>
        <dbReference type="ChEBI" id="CHEBI:57945"/>
        <dbReference type="EC" id="1.5.1.54"/>
    </reaction>
    <physiologicalReaction direction="right-to-left" evidence="11">
        <dbReference type="Rhea" id="RHEA:19823"/>
    </physiologicalReaction>
</comment>
<organism evidence="13 14">
    <name type="scientific">Dyella halodurans</name>
    <dbReference type="NCBI Taxonomy" id="1920171"/>
    <lineage>
        <taxon>Bacteria</taxon>
        <taxon>Pseudomonadati</taxon>
        <taxon>Pseudomonadota</taxon>
        <taxon>Gammaproteobacteria</taxon>
        <taxon>Lysobacterales</taxon>
        <taxon>Rhodanobacteraceae</taxon>
        <taxon>Dyella</taxon>
    </lineage>
</organism>
<dbReference type="Pfam" id="PF02219">
    <property type="entry name" value="MTHFR"/>
    <property type="match status" value="1"/>
</dbReference>
<dbReference type="CDD" id="cd00537">
    <property type="entry name" value="MTHFR"/>
    <property type="match status" value="1"/>
</dbReference>
<comment type="pathway">
    <text evidence="10">Amino-acid biosynthesis; L-methionine biosynthesis via de novo pathway.</text>
</comment>
<evidence type="ECO:0000256" key="5">
    <source>
        <dbReference type="ARBA" id="ARBA00022630"/>
    </source>
</evidence>
<comment type="pathway">
    <text evidence="2 12">One-carbon metabolism; tetrahydrofolate interconversion.</text>
</comment>
<evidence type="ECO:0000256" key="4">
    <source>
        <dbReference type="ARBA" id="ARBA00022605"/>
    </source>
</evidence>
<keyword evidence="5 12" id="KW-0285">Flavoprotein</keyword>
<accession>A0ABV9C6P4</accession>
<evidence type="ECO:0000256" key="6">
    <source>
        <dbReference type="ARBA" id="ARBA00022827"/>
    </source>
</evidence>
<keyword evidence="4" id="KW-0028">Amino-acid biosynthesis</keyword>
<dbReference type="GO" id="GO:0004489">
    <property type="term" value="F:methylenetetrahydrofolate reductase [NAD(P)H] activity"/>
    <property type="evidence" value="ECO:0007669"/>
    <property type="project" value="UniProtKB-EC"/>
</dbReference>
<evidence type="ECO:0000256" key="1">
    <source>
        <dbReference type="ARBA" id="ARBA00001974"/>
    </source>
</evidence>
<dbReference type="PANTHER" id="PTHR45754">
    <property type="entry name" value="METHYLENETETRAHYDROFOLATE REDUCTASE"/>
    <property type="match status" value="1"/>
</dbReference>
<proteinExistence type="inferred from homology"/>
<evidence type="ECO:0000313" key="14">
    <source>
        <dbReference type="Proteomes" id="UP001595961"/>
    </source>
</evidence>
<comment type="cofactor">
    <cofactor evidence="1 12">
        <name>FAD</name>
        <dbReference type="ChEBI" id="CHEBI:57692"/>
    </cofactor>
</comment>
<evidence type="ECO:0000256" key="2">
    <source>
        <dbReference type="ARBA" id="ARBA00004777"/>
    </source>
</evidence>